<proteinExistence type="inferred from homology"/>
<evidence type="ECO:0000313" key="9">
    <source>
        <dbReference type="Proteomes" id="UP001648503"/>
    </source>
</evidence>
<evidence type="ECO:0000256" key="3">
    <source>
        <dbReference type="ARBA" id="ARBA00023002"/>
    </source>
</evidence>
<evidence type="ECO:0000256" key="4">
    <source>
        <dbReference type="ARBA" id="ARBA00023062"/>
    </source>
</evidence>
<reference evidence="8 9" key="1">
    <citation type="submission" date="2021-02" db="EMBL/GenBank/DDBJ databases">
        <title>Variation within the Batrachochytrium salamandrivorans European outbreak.</title>
        <authorList>
            <person name="Kelly M."/>
            <person name="Pasmans F."/>
            <person name="Shea T.P."/>
            <person name="Munoz J.F."/>
            <person name="Carranza S."/>
            <person name="Cuomo C.A."/>
            <person name="Martel A."/>
        </authorList>
    </citation>
    <scope>NUCLEOTIDE SEQUENCE [LARGE SCALE GENOMIC DNA]</scope>
    <source>
        <strain evidence="8 9">AMFP18/2</strain>
    </source>
</reference>
<feature type="region of interest" description="Disordered" evidence="6">
    <location>
        <begin position="50"/>
        <end position="89"/>
    </location>
</feature>
<evidence type="ECO:0000256" key="2">
    <source>
        <dbReference type="ARBA" id="ARBA00012695"/>
    </source>
</evidence>
<organism evidence="8 9">
    <name type="scientific">Batrachochytrium salamandrivorans</name>
    <dbReference type="NCBI Taxonomy" id="1357716"/>
    <lineage>
        <taxon>Eukaryota</taxon>
        <taxon>Fungi</taxon>
        <taxon>Fungi incertae sedis</taxon>
        <taxon>Chytridiomycota</taxon>
        <taxon>Chytridiomycota incertae sedis</taxon>
        <taxon>Chytridiomycetes</taxon>
        <taxon>Rhizophydiales</taxon>
        <taxon>Rhizophydiales incertae sedis</taxon>
        <taxon>Batrachochytrium</taxon>
    </lineage>
</organism>
<comment type="function">
    <text evidence="5">Converts proline to delta-1-pyrroline-5-carboxylate.</text>
</comment>
<dbReference type="SUPFAM" id="SSF51730">
    <property type="entry name" value="FAD-linked oxidoreductase"/>
    <property type="match status" value="1"/>
</dbReference>
<comment type="similarity">
    <text evidence="1 5">Belongs to the proline oxidase family.</text>
</comment>
<evidence type="ECO:0000313" key="8">
    <source>
        <dbReference type="EMBL" id="KAH6599652.1"/>
    </source>
</evidence>
<accession>A0ABQ8FK52</accession>
<keyword evidence="5" id="KW-0285">Flavoprotein</keyword>
<dbReference type="PROSITE" id="PS00018">
    <property type="entry name" value="EF_HAND_1"/>
    <property type="match status" value="1"/>
</dbReference>
<gene>
    <name evidence="8" type="ORF">BASA50_002849</name>
</gene>
<dbReference type="InterPro" id="IPR018247">
    <property type="entry name" value="EF_Hand_1_Ca_BS"/>
</dbReference>
<dbReference type="PANTHER" id="PTHR13914">
    <property type="entry name" value="PROLINE OXIDASE"/>
    <property type="match status" value="1"/>
</dbReference>
<evidence type="ECO:0000256" key="5">
    <source>
        <dbReference type="RuleBase" id="RU364054"/>
    </source>
</evidence>
<comment type="catalytic activity">
    <reaction evidence="5">
        <text>L-proline + a quinone = (S)-1-pyrroline-5-carboxylate + a quinol + H(+)</text>
        <dbReference type="Rhea" id="RHEA:23784"/>
        <dbReference type="ChEBI" id="CHEBI:15378"/>
        <dbReference type="ChEBI" id="CHEBI:17388"/>
        <dbReference type="ChEBI" id="CHEBI:24646"/>
        <dbReference type="ChEBI" id="CHEBI:60039"/>
        <dbReference type="ChEBI" id="CHEBI:132124"/>
        <dbReference type="EC" id="1.5.5.2"/>
    </reaction>
</comment>
<evidence type="ECO:0000256" key="1">
    <source>
        <dbReference type="ARBA" id="ARBA00005869"/>
    </source>
</evidence>
<keyword evidence="4 5" id="KW-0642">Proline metabolism</keyword>
<sequence>MLPLRIHSTTQPSALNRLLPSMHAVRQSVISRVPALRTIPVSALSTLSPLSSIHPPNGPVPPSSSSSSSSENHRSAAATDPFGTSVTRPYKTKTTKELVNSLAVFGMCAMPGLVSATPVIMSAAHSLGLDAPMHAIVKATFFKHFCGGENLNEVLPTMASFETAGIGSILDLAIEADLDAMPLTGEAARNHAKTMVADMKQSIDIAAHQPDSFIAAKVTALFSPVLLQRWTNTLLLLKAAFNSHQTDGRIDVHQFGSLATSFPGLAGKTTDLFASMDSDRDNSIDWTDMAAQFSLHNVASARLLLLDPHTSTASPNTQLVTADDLDTAEMVMAEVNSLCDYALLKRVKLMMDAEQTYFQPAIDDVILGLCSKWNPSTLAAASSETPVLGGPLIFNTYQMYLRDAYPRLEADTLRAARLGYSFGVKLVRGAYMVSERERAVRLGLEDPIQPTIADTHANYNRAIAFLIGKMTPSTSERKVKPVSLVVASHNKNSVRIATGLMNQHGVPSNDGSVAFGQLMGMQDGTGYALASHGFKSYKYIPYGPIEVTVPYLQRRAQENSSVLGGVGEDRRNVLSELKIRLGLLRVD</sequence>
<dbReference type="Gene3D" id="3.20.20.220">
    <property type="match status" value="2"/>
</dbReference>
<comment type="caution">
    <text evidence="8">The sequence shown here is derived from an EMBL/GenBank/DDBJ whole genome shotgun (WGS) entry which is preliminary data.</text>
</comment>
<dbReference type="InterPro" id="IPR029041">
    <property type="entry name" value="FAD-linked_oxidoreductase-like"/>
</dbReference>
<keyword evidence="3 5" id="KW-0560">Oxidoreductase</keyword>
<name>A0ABQ8FK52_9FUNG</name>
<protein>
    <recommendedName>
        <fullName evidence="2 5">Proline dehydrogenase</fullName>
        <ecNumber evidence="2 5">1.5.5.2</ecNumber>
    </recommendedName>
</protein>
<feature type="domain" description="Proline dehydrogenase" evidence="7">
    <location>
        <begin position="157"/>
        <end position="563"/>
    </location>
</feature>
<dbReference type="Proteomes" id="UP001648503">
    <property type="component" value="Unassembled WGS sequence"/>
</dbReference>
<keyword evidence="9" id="KW-1185">Reference proteome</keyword>
<dbReference type="InterPro" id="IPR015659">
    <property type="entry name" value="Proline_oxidase"/>
</dbReference>
<dbReference type="Pfam" id="PF01619">
    <property type="entry name" value="Pro_dh"/>
    <property type="match status" value="1"/>
</dbReference>
<comment type="cofactor">
    <cofactor evidence="5">
        <name>FAD</name>
        <dbReference type="ChEBI" id="CHEBI:57692"/>
    </cofactor>
</comment>
<evidence type="ECO:0000259" key="7">
    <source>
        <dbReference type="Pfam" id="PF01619"/>
    </source>
</evidence>
<keyword evidence="5" id="KW-0274">FAD</keyword>
<evidence type="ECO:0000256" key="6">
    <source>
        <dbReference type="SAM" id="MobiDB-lite"/>
    </source>
</evidence>
<dbReference type="PANTHER" id="PTHR13914:SF0">
    <property type="entry name" value="PROLINE DEHYDROGENASE 1, MITOCHONDRIAL"/>
    <property type="match status" value="1"/>
</dbReference>
<dbReference type="EC" id="1.5.5.2" evidence="2 5"/>
<dbReference type="InterPro" id="IPR002872">
    <property type="entry name" value="Proline_DH_dom"/>
</dbReference>
<dbReference type="EMBL" id="JAFCIX010000062">
    <property type="protein sequence ID" value="KAH6599652.1"/>
    <property type="molecule type" value="Genomic_DNA"/>
</dbReference>